<evidence type="ECO:0000313" key="9">
    <source>
        <dbReference type="Proteomes" id="UP001634007"/>
    </source>
</evidence>
<dbReference type="InterPro" id="IPR030184">
    <property type="entry name" value="WAT1-related"/>
</dbReference>
<feature type="transmembrane region" description="Helical" evidence="6">
    <location>
        <begin position="47"/>
        <end position="70"/>
    </location>
</feature>
<comment type="subcellular location">
    <subcellularLocation>
        <location evidence="1 6">Membrane</location>
        <topology evidence="1 6">Multi-pass membrane protein</topology>
    </subcellularLocation>
</comment>
<dbReference type="AlphaFoldDB" id="A0ABD3LKB7"/>
<dbReference type="EMBL" id="JBJKBG010000002">
    <property type="protein sequence ID" value="KAL3750989.1"/>
    <property type="molecule type" value="Genomic_DNA"/>
</dbReference>
<dbReference type="InterPro" id="IPR000620">
    <property type="entry name" value="EamA_dom"/>
</dbReference>
<evidence type="ECO:0000256" key="3">
    <source>
        <dbReference type="ARBA" id="ARBA00022692"/>
    </source>
</evidence>
<feature type="transmembrane region" description="Helical" evidence="6">
    <location>
        <begin position="82"/>
        <end position="101"/>
    </location>
</feature>
<dbReference type="SUPFAM" id="SSF103481">
    <property type="entry name" value="Multidrug resistance efflux transporter EmrE"/>
    <property type="match status" value="1"/>
</dbReference>
<evidence type="ECO:0000256" key="5">
    <source>
        <dbReference type="ARBA" id="ARBA00023136"/>
    </source>
</evidence>
<feature type="transmembrane region" description="Helical" evidence="6">
    <location>
        <begin position="322"/>
        <end position="342"/>
    </location>
</feature>
<evidence type="ECO:0000256" key="1">
    <source>
        <dbReference type="ARBA" id="ARBA00004141"/>
    </source>
</evidence>
<keyword evidence="3 6" id="KW-0812">Transmembrane</keyword>
<comment type="caution">
    <text evidence="8">The sequence shown here is derived from an EMBL/GenBank/DDBJ whole genome shotgun (WGS) entry which is preliminary data.</text>
</comment>
<feature type="transmembrane region" description="Helical" evidence="6">
    <location>
        <begin position="194"/>
        <end position="214"/>
    </location>
</feature>
<gene>
    <name evidence="8" type="ORF">ACJRO7_011897</name>
</gene>
<organism evidence="8 9">
    <name type="scientific">Eucalyptus globulus</name>
    <name type="common">Tasmanian blue gum</name>
    <dbReference type="NCBI Taxonomy" id="34317"/>
    <lineage>
        <taxon>Eukaryota</taxon>
        <taxon>Viridiplantae</taxon>
        <taxon>Streptophyta</taxon>
        <taxon>Embryophyta</taxon>
        <taxon>Tracheophyta</taxon>
        <taxon>Spermatophyta</taxon>
        <taxon>Magnoliopsida</taxon>
        <taxon>eudicotyledons</taxon>
        <taxon>Gunneridae</taxon>
        <taxon>Pentapetalae</taxon>
        <taxon>rosids</taxon>
        <taxon>malvids</taxon>
        <taxon>Myrtales</taxon>
        <taxon>Myrtaceae</taxon>
        <taxon>Myrtoideae</taxon>
        <taxon>Eucalypteae</taxon>
        <taxon>Eucalyptus</taxon>
    </lineage>
</organism>
<keyword evidence="9" id="KW-1185">Reference proteome</keyword>
<name>A0ABD3LKB7_EUCGL</name>
<protein>
    <recommendedName>
        <fullName evidence="6">WAT1-related protein</fullName>
    </recommendedName>
</protein>
<evidence type="ECO:0000259" key="7">
    <source>
        <dbReference type="Pfam" id="PF00892"/>
    </source>
</evidence>
<dbReference type="InterPro" id="IPR037185">
    <property type="entry name" value="EmrE-like"/>
</dbReference>
<dbReference type="PANTHER" id="PTHR31218">
    <property type="entry name" value="WAT1-RELATED PROTEIN"/>
    <property type="match status" value="1"/>
</dbReference>
<sequence>MRDEMEVTRDGKAMEVARFVVMVIMEGCTIGLTILAKTAMSNGMSPFVFVLYTNALASLILLPYSFVFHRDRTEEAAITRTLLLRLFFLGLTGITITQYLAFIGLDFSSPILVCAMGHLVPTFSFLLALLLRTTKLDWRSSSIRAKVIGTFISVVGAVFVDLYKGPVVSRSSVSSPDRLQYRQLFIYSSMPEHWAVGGILLAGASLSVCIWNIIQVGTLTQYPQVMKVVSFYSLVGTLQCAAVSFAVERNLSAWKLKLDLKLLLIISTAIFGGVIQPQVQIWCTQAKGPFYVPMFKPFGILYACFFAVCFFANSLHYGRLSIALALIQFSWLFGSLIISLALNETDFEKLSAFGAISSSKYPIPHPVLMKPKGWDWEA</sequence>
<evidence type="ECO:0000313" key="8">
    <source>
        <dbReference type="EMBL" id="KAL3750989.1"/>
    </source>
</evidence>
<dbReference type="Pfam" id="PF00892">
    <property type="entry name" value="EamA"/>
    <property type="match status" value="1"/>
</dbReference>
<feature type="transmembrane region" description="Helical" evidence="6">
    <location>
        <begin position="295"/>
        <end position="316"/>
    </location>
</feature>
<feature type="transmembrane region" description="Helical" evidence="6">
    <location>
        <begin position="107"/>
        <end position="131"/>
    </location>
</feature>
<comment type="similarity">
    <text evidence="2 6">Belongs to the drug/metabolite transporter (DMT) superfamily. Plant drug/metabolite exporter (P-DME) (TC 2.A.7.4) family.</text>
</comment>
<accession>A0ABD3LKB7</accession>
<feature type="transmembrane region" description="Helical" evidence="6">
    <location>
        <begin position="226"/>
        <end position="247"/>
    </location>
</feature>
<keyword evidence="4 6" id="KW-1133">Transmembrane helix</keyword>
<reference evidence="8 9" key="1">
    <citation type="submission" date="2024-11" db="EMBL/GenBank/DDBJ databases">
        <title>Chromosome-level genome assembly of Eucalyptus globulus Labill. provides insights into its genome evolution.</title>
        <authorList>
            <person name="Li X."/>
        </authorList>
    </citation>
    <scope>NUCLEOTIDE SEQUENCE [LARGE SCALE GENOMIC DNA]</scope>
    <source>
        <strain evidence="8">CL2024</strain>
        <tissue evidence="8">Fresh tender leaves</tissue>
    </source>
</reference>
<evidence type="ECO:0000256" key="6">
    <source>
        <dbReference type="RuleBase" id="RU363077"/>
    </source>
</evidence>
<feature type="transmembrane region" description="Helical" evidence="6">
    <location>
        <begin position="16"/>
        <end position="35"/>
    </location>
</feature>
<evidence type="ECO:0000256" key="4">
    <source>
        <dbReference type="ARBA" id="ARBA00022989"/>
    </source>
</evidence>
<dbReference type="GO" id="GO:0016020">
    <property type="term" value="C:membrane"/>
    <property type="evidence" value="ECO:0007669"/>
    <property type="project" value="UniProtKB-SubCell"/>
</dbReference>
<dbReference type="Proteomes" id="UP001634007">
    <property type="component" value="Unassembled WGS sequence"/>
</dbReference>
<evidence type="ECO:0000256" key="2">
    <source>
        <dbReference type="ARBA" id="ARBA00007635"/>
    </source>
</evidence>
<feature type="domain" description="EamA" evidence="7">
    <location>
        <begin position="24"/>
        <end position="160"/>
    </location>
</feature>
<proteinExistence type="inferred from homology"/>
<keyword evidence="5 6" id="KW-0472">Membrane</keyword>
<feature type="transmembrane region" description="Helical" evidence="6">
    <location>
        <begin position="262"/>
        <end position="283"/>
    </location>
</feature>
<feature type="transmembrane region" description="Helical" evidence="6">
    <location>
        <begin position="143"/>
        <end position="163"/>
    </location>
</feature>